<accession>A0A1Q8QJ57</accession>
<dbReference type="InterPro" id="IPR025158">
    <property type="entry name" value="Mg_chelat-rel_C"/>
</dbReference>
<evidence type="ECO:0000313" key="3">
    <source>
        <dbReference type="Proteomes" id="UP000186102"/>
    </source>
</evidence>
<gene>
    <name evidence="2" type="ORF">DSOL_4565</name>
</gene>
<keyword evidence="3" id="KW-1185">Reference proteome</keyword>
<sequence length="69" mass="7719">MHAELTPSGELLLHRIFESQHLSARAHDRILRVARTIADLAETPDILPEHLAEALQFRTLDNVGRLGGK</sequence>
<dbReference type="STRING" id="1888891.DSOL_4565"/>
<evidence type="ECO:0000313" key="2">
    <source>
        <dbReference type="EMBL" id="OLN27383.1"/>
    </source>
</evidence>
<dbReference type="AlphaFoldDB" id="A0A1Q8QJ57"/>
<evidence type="ECO:0000259" key="1">
    <source>
        <dbReference type="Pfam" id="PF13335"/>
    </source>
</evidence>
<proteinExistence type="predicted"/>
<organism evidence="2 3">
    <name type="scientific">Desulfosporosinus metallidurans</name>
    <dbReference type="NCBI Taxonomy" id="1888891"/>
    <lineage>
        <taxon>Bacteria</taxon>
        <taxon>Bacillati</taxon>
        <taxon>Bacillota</taxon>
        <taxon>Clostridia</taxon>
        <taxon>Eubacteriales</taxon>
        <taxon>Desulfitobacteriaceae</taxon>
        <taxon>Desulfosporosinus</taxon>
    </lineage>
</organism>
<protein>
    <submittedName>
        <fullName evidence="2">MG(2+) CHELATASE FAMILY PROTEIN / ComM-related protein</fullName>
    </submittedName>
</protein>
<dbReference type="EMBL" id="MLBF01000058">
    <property type="protein sequence ID" value="OLN27383.1"/>
    <property type="molecule type" value="Genomic_DNA"/>
</dbReference>
<dbReference type="Pfam" id="PF13335">
    <property type="entry name" value="Mg_chelatase_C"/>
    <property type="match status" value="1"/>
</dbReference>
<dbReference type="Proteomes" id="UP000186102">
    <property type="component" value="Unassembled WGS sequence"/>
</dbReference>
<feature type="domain" description="Mg chelatase-related protein C-terminal" evidence="1">
    <location>
        <begin position="2"/>
        <end position="58"/>
    </location>
</feature>
<name>A0A1Q8QJ57_9FIRM</name>
<comment type="caution">
    <text evidence="2">The sequence shown here is derived from an EMBL/GenBank/DDBJ whole genome shotgun (WGS) entry which is preliminary data.</text>
</comment>
<dbReference type="InterPro" id="IPR027417">
    <property type="entry name" value="P-loop_NTPase"/>
</dbReference>
<reference evidence="2 3" key="1">
    <citation type="submission" date="2016-09" db="EMBL/GenBank/DDBJ databases">
        <title>Complete genome of Desulfosporosinus sp. OL.</title>
        <authorList>
            <person name="Mardanov A."/>
            <person name="Beletsky A."/>
            <person name="Panova A."/>
            <person name="Karnachuk O."/>
            <person name="Ravin N."/>
        </authorList>
    </citation>
    <scope>NUCLEOTIDE SEQUENCE [LARGE SCALE GENOMIC DNA]</scope>
    <source>
        <strain evidence="2 3">OL</strain>
    </source>
</reference>
<dbReference type="Gene3D" id="3.40.50.300">
    <property type="entry name" value="P-loop containing nucleotide triphosphate hydrolases"/>
    <property type="match status" value="1"/>
</dbReference>